<feature type="domain" description="Hint" evidence="2">
    <location>
        <begin position="352"/>
        <end position="399"/>
    </location>
</feature>
<accession>A0A2N6K6B4</accession>
<dbReference type="Pfam" id="PF14890">
    <property type="entry name" value="Intein_splicing"/>
    <property type="match status" value="1"/>
</dbReference>
<dbReference type="SUPFAM" id="SSF51294">
    <property type="entry name" value="Hedgehog/intein (Hint) domain"/>
    <property type="match status" value="1"/>
</dbReference>
<evidence type="ECO:0000256" key="1">
    <source>
        <dbReference type="ARBA" id="ARBA00023080"/>
    </source>
</evidence>
<sequence length="465" mass="53159">MIKNDIWISQMAQKAMIHPFEPSLIREIKDSDAPHLRRVISYGLSSYGYDIRLSPVEFRIFRHIPGTVVDPKNFNPHNLEPTPLHTDSNGSYFILPAHSYGLGVALERLEVPDNITVICIGKSTYARCFRGDTRVALVDGTSPTLEEMAERSENGEKFWGYSIGQHGRIIVTLLENPRYIGRDSLLEVTLDNNESIFCTPDHLFMTRDGRMVEAHNLRPQDSLMPLYRQIARGYEMVYQPLNGHLYPTHRLSDEWNLYYEIYEDTPNTHRHHVDFNRLNNNPWNIARMDASAHIRLHNQENYGDEFDHDAQVESIREAIARLKQNVEWNACDRSVFRRFPEVIQAFTGISQSHPLKNHKVISVKEIPGIHDVYCLTVPEAGNFALEAGVFVHNCGIIANLTPAEAAWRGHLTLEFSNSSSADCRIYANEGVVQLLFLEGEPCAISYEARQGKYQDQQEKVTLAKV</sequence>
<dbReference type="InterPro" id="IPR003587">
    <property type="entry name" value="Hint_dom_N"/>
</dbReference>
<evidence type="ECO:0000313" key="5">
    <source>
        <dbReference type="Proteomes" id="UP000235036"/>
    </source>
</evidence>
<name>A0A2N6K6B4_FISMU</name>
<dbReference type="InterPro" id="IPR036157">
    <property type="entry name" value="dUTPase-like_sf"/>
</dbReference>
<organism evidence="4 5">
    <name type="scientific">Fischerella muscicola CCMEE 5323</name>
    <dbReference type="NCBI Taxonomy" id="2019572"/>
    <lineage>
        <taxon>Bacteria</taxon>
        <taxon>Bacillati</taxon>
        <taxon>Cyanobacteriota</taxon>
        <taxon>Cyanophyceae</taxon>
        <taxon>Nostocales</taxon>
        <taxon>Hapalosiphonaceae</taxon>
        <taxon>Fischerella</taxon>
    </lineage>
</organism>
<dbReference type="InterPro" id="IPR030934">
    <property type="entry name" value="Intein_C"/>
</dbReference>
<proteinExistence type="predicted"/>
<keyword evidence="1" id="KW-0546">Nucleotide metabolism</keyword>
<dbReference type="GO" id="GO:0015949">
    <property type="term" value="P:nucleobase-containing small molecule interconversion"/>
    <property type="evidence" value="ECO:0007669"/>
    <property type="project" value="TreeGrafter"/>
</dbReference>
<dbReference type="AlphaFoldDB" id="A0A2N6K6B4"/>
<evidence type="ECO:0000259" key="2">
    <source>
        <dbReference type="SMART" id="SM00305"/>
    </source>
</evidence>
<dbReference type="PANTHER" id="PTHR42680:SF3">
    <property type="entry name" value="DCTP DEAMINASE"/>
    <property type="match status" value="1"/>
</dbReference>
<dbReference type="CDD" id="cd00081">
    <property type="entry name" value="Hint"/>
    <property type="match status" value="1"/>
</dbReference>
<dbReference type="InterPro" id="IPR006141">
    <property type="entry name" value="Intein_N"/>
</dbReference>
<dbReference type="EMBL" id="NRQW01000122">
    <property type="protein sequence ID" value="PLZ92374.1"/>
    <property type="molecule type" value="Genomic_DNA"/>
</dbReference>
<keyword evidence="5" id="KW-1185">Reference proteome</keyword>
<evidence type="ECO:0000313" key="4">
    <source>
        <dbReference type="EMBL" id="PLZ92374.1"/>
    </source>
</evidence>
<feature type="domain" description="Hint" evidence="3">
    <location>
        <begin position="126"/>
        <end position="227"/>
    </location>
</feature>
<dbReference type="GO" id="GO:0008829">
    <property type="term" value="F:dCTP deaminase activity"/>
    <property type="evidence" value="ECO:0007669"/>
    <property type="project" value="InterPro"/>
</dbReference>
<dbReference type="PROSITE" id="PS50818">
    <property type="entry name" value="INTEIN_C_TER"/>
    <property type="match status" value="1"/>
</dbReference>
<evidence type="ECO:0000259" key="3">
    <source>
        <dbReference type="SMART" id="SM00306"/>
    </source>
</evidence>
<dbReference type="InterPro" id="IPR036844">
    <property type="entry name" value="Hint_dom_sf"/>
</dbReference>
<dbReference type="NCBIfam" id="TIGR01445">
    <property type="entry name" value="intein_Nterm"/>
    <property type="match status" value="1"/>
</dbReference>
<dbReference type="SMART" id="SM00305">
    <property type="entry name" value="HintC"/>
    <property type="match status" value="1"/>
</dbReference>
<reference evidence="4 5" key="1">
    <citation type="submission" date="2017-08" db="EMBL/GenBank/DDBJ databases">
        <title>Genomes of Fischerella (Mastigocladus) sp. strains.</title>
        <authorList>
            <person name="Miller S.R."/>
        </authorList>
    </citation>
    <scope>NUCLEOTIDE SEQUENCE [LARGE SCALE GENOMIC DNA]</scope>
    <source>
        <strain evidence="4 5">CCMEE 5323</strain>
    </source>
</reference>
<dbReference type="Proteomes" id="UP000235036">
    <property type="component" value="Unassembled WGS sequence"/>
</dbReference>
<dbReference type="InterPro" id="IPR011962">
    <property type="entry name" value="dCTP_deaminase"/>
</dbReference>
<dbReference type="Gene3D" id="2.70.40.10">
    <property type="match status" value="2"/>
</dbReference>
<protein>
    <submittedName>
        <fullName evidence="4">dCTP deaminase</fullName>
    </submittedName>
</protein>
<dbReference type="Pfam" id="PF22769">
    <property type="entry name" value="DCD"/>
    <property type="match status" value="1"/>
</dbReference>
<dbReference type="PROSITE" id="PS50817">
    <property type="entry name" value="INTEIN_N_TER"/>
    <property type="match status" value="1"/>
</dbReference>
<dbReference type="GO" id="GO:0016539">
    <property type="term" value="P:intein-mediated protein splicing"/>
    <property type="evidence" value="ECO:0007669"/>
    <property type="project" value="InterPro"/>
</dbReference>
<dbReference type="SUPFAM" id="SSF51283">
    <property type="entry name" value="dUTPase-like"/>
    <property type="match status" value="2"/>
</dbReference>
<dbReference type="SMART" id="SM00306">
    <property type="entry name" value="HintN"/>
    <property type="match status" value="1"/>
</dbReference>
<comment type="caution">
    <text evidence="4">The sequence shown here is derived from an EMBL/GenBank/DDBJ whole genome shotgun (WGS) entry which is preliminary data.</text>
</comment>
<dbReference type="Gene3D" id="2.170.16.10">
    <property type="entry name" value="Hedgehog/Intein (Hint) domain"/>
    <property type="match status" value="2"/>
</dbReference>
<dbReference type="NCBIfam" id="TIGR01443">
    <property type="entry name" value="intein_Cterm"/>
    <property type="match status" value="1"/>
</dbReference>
<dbReference type="InterPro" id="IPR003586">
    <property type="entry name" value="Hint_dom_C"/>
</dbReference>
<dbReference type="GO" id="GO:0006229">
    <property type="term" value="P:dUTP biosynthetic process"/>
    <property type="evidence" value="ECO:0007669"/>
    <property type="project" value="InterPro"/>
</dbReference>
<gene>
    <name evidence="4" type="ORF">CEN44_06160</name>
</gene>
<dbReference type="PANTHER" id="PTHR42680">
    <property type="entry name" value="DCTP DEAMINASE"/>
    <property type="match status" value="1"/>
</dbReference>